<protein>
    <submittedName>
        <fullName evidence="2">Uncharacterized protein</fullName>
    </submittedName>
</protein>
<dbReference type="EMBL" id="BSUY01000001">
    <property type="protein sequence ID" value="GMA82097.1"/>
    <property type="molecule type" value="Genomic_DNA"/>
</dbReference>
<evidence type="ECO:0000313" key="3">
    <source>
        <dbReference type="Proteomes" id="UP001157046"/>
    </source>
</evidence>
<organism evidence="2 3">
    <name type="scientific">Shewanella glacialipiscicola</name>
    <dbReference type="NCBI Taxonomy" id="614069"/>
    <lineage>
        <taxon>Bacteria</taxon>
        <taxon>Pseudomonadati</taxon>
        <taxon>Pseudomonadota</taxon>
        <taxon>Gammaproteobacteria</taxon>
        <taxon>Alteromonadales</taxon>
        <taxon>Shewanellaceae</taxon>
        <taxon>Shewanella</taxon>
    </lineage>
</organism>
<dbReference type="Proteomes" id="UP001157046">
    <property type="component" value="Unassembled WGS sequence"/>
</dbReference>
<reference evidence="3" key="1">
    <citation type="journal article" date="2019" name="Int. J. Syst. Evol. Microbiol.">
        <title>The Global Catalogue of Microorganisms (GCM) 10K type strain sequencing project: providing services to taxonomists for standard genome sequencing and annotation.</title>
        <authorList>
            <consortium name="The Broad Institute Genomics Platform"/>
            <consortium name="The Broad Institute Genome Sequencing Center for Infectious Disease"/>
            <person name="Wu L."/>
            <person name="Ma J."/>
        </authorList>
    </citation>
    <scope>NUCLEOTIDE SEQUENCE [LARGE SCALE GENOMIC DNA]</scope>
    <source>
        <strain evidence="3">NBRC 102030</strain>
    </source>
</reference>
<accession>A0ABQ6J586</accession>
<dbReference type="RefSeq" id="WP_248938105.1">
    <property type="nucleotide sequence ID" value="NZ_BSUY01000001.1"/>
</dbReference>
<evidence type="ECO:0000313" key="2">
    <source>
        <dbReference type="EMBL" id="GMA82097.1"/>
    </source>
</evidence>
<feature type="chain" id="PRO_5047165509" evidence="1">
    <location>
        <begin position="20"/>
        <end position="122"/>
    </location>
</feature>
<evidence type="ECO:0000256" key="1">
    <source>
        <dbReference type="SAM" id="SignalP"/>
    </source>
</evidence>
<comment type="caution">
    <text evidence="2">The sequence shown here is derived from an EMBL/GenBank/DDBJ whole genome shotgun (WGS) entry which is preliminary data.</text>
</comment>
<keyword evidence="1" id="KW-0732">Signal</keyword>
<name>A0ABQ6J586_9GAMM</name>
<proteinExistence type="predicted"/>
<gene>
    <name evidence="2" type="ORF">GCM10025855_16300</name>
</gene>
<feature type="signal peptide" evidence="1">
    <location>
        <begin position="1"/>
        <end position="19"/>
    </location>
</feature>
<sequence length="122" mass="13693">MKKYFATILLMSMSAVSYAKEMYRTSAAGDSGTYYVLTQEEIEDGITKVLTSRIGKGNEYTDFTELKINCTSMQYFELAGSNEDGAKDNPTKPLKDWSSNSKWTSLVTGSSKYDLVKFICKK</sequence>
<keyword evidence="3" id="KW-1185">Reference proteome</keyword>